<dbReference type="EMBL" id="CVRL01000033">
    <property type="protein sequence ID" value="CRL11472.1"/>
    <property type="molecule type" value="Genomic_DNA"/>
</dbReference>
<comment type="catalytic activity">
    <reaction evidence="1">
        <text>2-hydroxychromene-2-carboxylate = (3E)-4-(2-hydroxyphenyl)-2-oxobut-3-enoate</text>
        <dbReference type="Rhea" id="RHEA:27401"/>
        <dbReference type="ChEBI" id="CHEBI:59350"/>
        <dbReference type="ChEBI" id="CHEBI:59353"/>
        <dbReference type="EC" id="5.99.1.4"/>
    </reaction>
</comment>
<dbReference type="AlphaFoldDB" id="A0A0H5D2P3"/>
<dbReference type="GO" id="GO:0018845">
    <property type="term" value="F:2-hydroxychromene-2-carboxylate isomerase activity"/>
    <property type="evidence" value="ECO:0007669"/>
    <property type="project" value="UniProtKB-UniRule"/>
</dbReference>
<name>A0A0H5D2P3_9RHOB</name>
<keyword evidence="1" id="KW-0413">Isomerase</keyword>
<dbReference type="SUPFAM" id="SSF52833">
    <property type="entry name" value="Thioredoxin-like"/>
    <property type="match status" value="1"/>
</dbReference>
<reference evidence="5" key="1">
    <citation type="submission" date="2015-05" db="EMBL/GenBank/DDBJ databases">
        <authorList>
            <person name="Rodrigo-Torres Lidia"/>
            <person name="Arahal R.David."/>
        </authorList>
    </citation>
    <scope>NUCLEOTIDE SEQUENCE [LARGE SCALE GENOMIC DNA]</scope>
    <source>
        <strain evidence="5">CECT 7321</strain>
    </source>
</reference>
<proteinExistence type="inferred from homology"/>
<dbReference type="InterPro" id="IPR051924">
    <property type="entry name" value="GST_Kappa/NadH"/>
</dbReference>
<dbReference type="EC" id="5.99.1.4" evidence="1"/>
<dbReference type="GO" id="GO:0004602">
    <property type="term" value="F:glutathione peroxidase activity"/>
    <property type="evidence" value="ECO:0007669"/>
    <property type="project" value="TreeGrafter"/>
</dbReference>
<dbReference type="InterPro" id="IPR001853">
    <property type="entry name" value="DSBA-like_thioredoxin_dom"/>
</dbReference>
<dbReference type="CDD" id="cd03022">
    <property type="entry name" value="DsbA_HCCA_Iso"/>
    <property type="match status" value="1"/>
</dbReference>
<dbReference type="RefSeq" id="WP_050673557.1">
    <property type="nucleotide sequence ID" value="NZ_CVRL01000033.1"/>
</dbReference>
<organism evidence="4 5">
    <name type="scientific">Phaeobacter italicus</name>
    <dbReference type="NCBI Taxonomy" id="481446"/>
    <lineage>
        <taxon>Bacteria</taxon>
        <taxon>Pseudomonadati</taxon>
        <taxon>Pseudomonadota</taxon>
        <taxon>Alphaproteobacteria</taxon>
        <taxon>Rhodobacterales</taxon>
        <taxon>Roseobacteraceae</taxon>
        <taxon>Phaeobacter</taxon>
    </lineage>
</organism>
<evidence type="ECO:0000256" key="2">
    <source>
        <dbReference type="PIRSR" id="PIRSR006386-1"/>
    </source>
</evidence>
<evidence type="ECO:0000313" key="5">
    <source>
        <dbReference type="Proteomes" id="UP000043764"/>
    </source>
</evidence>
<dbReference type="GO" id="GO:1901170">
    <property type="term" value="P:naphthalene catabolic process"/>
    <property type="evidence" value="ECO:0007669"/>
    <property type="project" value="InterPro"/>
</dbReference>
<dbReference type="STRING" id="481446.NIT7645_00737"/>
<dbReference type="GO" id="GO:0004364">
    <property type="term" value="F:glutathione transferase activity"/>
    <property type="evidence" value="ECO:0007669"/>
    <property type="project" value="TreeGrafter"/>
</dbReference>
<dbReference type="Proteomes" id="UP000043764">
    <property type="component" value="Unassembled WGS sequence"/>
</dbReference>
<dbReference type="GO" id="GO:0006749">
    <property type="term" value="P:glutathione metabolic process"/>
    <property type="evidence" value="ECO:0007669"/>
    <property type="project" value="TreeGrafter"/>
</dbReference>
<dbReference type="InterPro" id="IPR036249">
    <property type="entry name" value="Thioredoxin-like_sf"/>
</dbReference>
<feature type="domain" description="DSBA-like thioredoxin" evidence="3">
    <location>
        <begin position="6"/>
        <end position="199"/>
    </location>
</feature>
<evidence type="ECO:0000259" key="3">
    <source>
        <dbReference type="Pfam" id="PF01323"/>
    </source>
</evidence>
<dbReference type="Gene3D" id="3.40.30.10">
    <property type="entry name" value="Glutaredoxin"/>
    <property type="match status" value="1"/>
</dbReference>
<feature type="active site" description="Nucleophile" evidence="2">
    <location>
        <position position="14"/>
    </location>
</feature>
<dbReference type="PANTHER" id="PTHR42943:SF2">
    <property type="entry name" value="GLUTATHIONE S-TRANSFERASE KAPPA 1"/>
    <property type="match status" value="1"/>
</dbReference>
<dbReference type="Pfam" id="PF01323">
    <property type="entry name" value="DSBA"/>
    <property type="match status" value="1"/>
</dbReference>
<evidence type="ECO:0000256" key="1">
    <source>
        <dbReference type="PIRNR" id="PIRNR006386"/>
    </source>
</evidence>
<protein>
    <recommendedName>
        <fullName evidence="1">2-hydroxychromene-2-carboxylate isomerase</fullName>
        <ecNumber evidence="1">5.99.1.4</ecNumber>
    </recommendedName>
</protein>
<comment type="similarity">
    <text evidence="1">Belongs to the GST superfamily. NadH family.</text>
</comment>
<gene>
    <name evidence="4" type="ORF">NIT7321_02340</name>
</gene>
<dbReference type="InterPro" id="IPR014440">
    <property type="entry name" value="HCCAis_GSTk"/>
</dbReference>
<evidence type="ECO:0000313" key="4">
    <source>
        <dbReference type="EMBL" id="CRL11472.1"/>
    </source>
</evidence>
<dbReference type="PIRSF" id="PIRSF006386">
    <property type="entry name" value="HCCAis_GSTk"/>
    <property type="match status" value="1"/>
</dbReference>
<dbReference type="InterPro" id="IPR044087">
    <property type="entry name" value="NahD-like"/>
</dbReference>
<dbReference type="PANTHER" id="PTHR42943">
    <property type="entry name" value="GLUTATHIONE S-TRANSFERASE KAPPA"/>
    <property type="match status" value="1"/>
</dbReference>
<sequence length="216" mass="23855">MGQHRIEYFYSTHSAYAYLGSRRLAQICAAHDCQLIHRPFLLSPVVEQAGGQPFAARSQAHVDYFFGREIERWAAYRGVPIIDYRPTHHDNPLTLSSGMVIVAARLGLDVDALAHALLQAHWRDDIDLMNPAQLEIAARAAGLDPAPLLAGAMDGDVQAELQANTDAALRLHLFGSPTYVLDGDPYYGQDHLDLLEHALHQPFPQPAFQNPSVNDA</sequence>
<accession>A0A0H5D2P3</accession>
<keyword evidence="5" id="KW-1185">Reference proteome</keyword>